<evidence type="ECO:0000313" key="2">
    <source>
        <dbReference type="EMBL" id="QIM16836.1"/>
    </source>
</evidence>
<dbReference type="Gene3D" id="2.80.10.50">
    <property type="match status" value="1"/>
</dbReference>
<dbReference type="KEGG" id="lins:G7067_11170"/>
<name>A0A6G8FK73_9MICO</name>
<dbReference type="SUPFAM" id="SSF50370">
    <property type="entry name" value="Ricin B-like lectins"/>
    <property type="match status" value="1"/>
</dbReference>
<evidence type="ECO:0000313" key="3">
    <source>
        <dbReference type="Proteomes" id="UP000501387"/>
    </source>
</evidence>
<evidence type="ECO:0000256" key="1">
    <source>
        <dbReference type="SAM" id="MobiDB-lite"/>
    </source>
</evidence>
<dbReference type="Proteomes" id="UP000501387">
    <property type="component" value="Chromosome"/>
</dbReference>
<protein>
    <submittedName>
        <fullName evidence="2">Uncharacterized protein</fullName>
    </submittedName>
</protein>
<dbReference type="RefSeq" id="WP_166324336.1">
    <property type="nucleotide sequence ID" value="NZ_CP049934.1"/>
</dbReference>
<dbReference type="AlphaFoldDB" id="A0A6G8FK73"/>
<sequence>MKFADKQKQSRWRWIFLRRTLGFAVIAGLVSTAVPAAGTWQREINASGAVTAASISVETIGAEAVGGELTQSQRVHTTLVEIHDRSDTSSASRPKVSVQLSASNPQGVPPKAMTLEVWRVSDPVQCVPKALGVGAPKVLWSYGYSLNNLEFGSRSLIKLCVRTTALDSAKLTTPSGAMEFSATMRVKVHHHSFVREEIVSLGTIRSRAFFPAGVPTGGAYYNFRSNSTNPRCFDVARGATAPGTELFHYICKTRAQQSNLFNQQFFLRVQPNGIDYMIFPRSAPTLALTGYSEKGAVARIETVKPGDASQLWRVQQTEQGNYQFVHQRTQRCITTGAANKMVLENCQGLPTQIYTAVRITRAEE</sequence>
<dbReference type="PROSITE" id="PS50231">
    <property type="entry name" value="RICIN_B_LECTIN"/>
    <property type="match status" value="1"/>
</dbReference>
<reference evidence="2 3" key="1">
    <citation type="submission" date="2020-03" db="EMBL/GenBank/DDBJ databases">
        <title>Leucobacter sp. nov., isolated from beetles.</title>
        <authorList>
            <person name="Hyun D.-W."/>
            <person name="Bae J.-W."/>
        </authorList>
    </citation>
    <scope>NUCLEOTIDE SEQUENCE [LARGE SCALE GENOMIC DNA]</scope>
    <source>
        <strain evidence="2 3">HDW9B</strain>
    </source>
</reference>
<dbReference type="CDD" id="cd00161">
    <property type="entry name" value="beta-trefoil_Ricin-like"/>
    <property type="match status" value="1"/>
</dbReference>
<feature type="region of interest" description="Disordered" evidence="1">
    <location>
        <begin position="83"/>
        <end position="105"/>
    </location>
</feature>
<organism evidence="2 3">
    <name type="scientific">Leucobacter insecticola</name>
    <dbReference type="NCBI Taxonomy" id="2714934"/>
    <lineage>
        <taxon>Bacteria</taxon>
        <taxon>Bacillati</taxon>
        <taxon>Actinomycetota</taxon>
        <taxon>Actinomycetes</taxon>
        <taxon>Micrococcales</taxon>
        <taxon>Microbacteriaceae</taxon>
        <taxon>Leucobacter</taxon>
    </lineage>
</organism>
<dbReference type="EMBL" id="CP049934">
    <property type="protein sequence ID" value="QIM16836.1"/>
    <property type="molecule type" value="Genomic_DNA"/>
</dbReference>
<proteinExistence type="predicted"/>
<feature type="compositionally biased region" description="Polar residues" evidence="1">
    <location>
        <begin position="88"/>
        <end position="105"/>
    </location>
</feature>
<gene>
    <name evidence="2" type="ORF">G7067_11170</name>
</gene>
<dbReference type="InterPro" id="IPR035992">
    <property type="entry name" value="Ricin_B-like_lectins"/>
</dbReference>
<accession>A0A6G8FK73</accession>
<keyword evidence="3" id="KW-1185">Reference proteome</keyword>